<sequence length="333" mass="35321">MPQIKVGLIGGGGIAGAHIRGYAEHADRIGITAVADAVEATAVARGDELGATAYVDYREMLASADIDAVDICLPHHLHRDAIIAAAEAGKHILCEKPLCLTADEAADVRKAVQENGVTLMCAHNQLFLPAVAKAKELLEAGTIGTVYEVRTTDSFFNDFDPSSMGWRASSRTSGGGELIDTGYHPTYLMLHLAGGSPVEATAMLSTHRLKFMEGEDSAQVLIRFDNGAVGQLVTSWAYQPAPGTERFSAVGELGSLTSDGSSLTYKLRSGETETFDLEPVDTFVAEIGHFADSLLGRTRPIHTEEEGIAVLGILLAAYEGSRTKTIAPVLQIP</sequence>
<accession>A0A4R4XCV0</accession>
<reference evidence="3 4" key="1">
    <citation type="submission" date="2019-02" db="EMBL/GenBank/DDBJ databases">
        <title>Draft genome sequences of novel Actinobacteria.</title>
        <authorList>
            <person name="Sahin N."/>
            <person name="Ay H."/>
            <person name="Saygin H."/>
        </authorList>
    </citation>
    <scope>NUCLEOTIDE SEQUENCE [LARGE SCALE GENOMIC DNA]</scope>
    <source>
        <strain evidence="3 4">16K104</strain>
    </source>
</reference>
<dbReference type="GO" id="GO:0000166">
    <property type="term" value="F:nucleotide binding"/>
    <property type="evidence" value="ECO:0007669"/>
    <property type="project" value="InterPro"/>
</dbReference>
<dbReference type="SUPFAM" id="SSF51735">
    <property type="entry name" value="NAD(P)-binding Rossmann-fold domains"/>
    <property type="match status" value="1"/>
</dbReference>
<evidence type="ECO:0000313" key="4">
    <source>
        <dbReference type="Proteomes" id="UP000295172"/>
    </source>
</evidence>
<dbReference type="Pfam" id="PF01408">
    <property type="entry name" value="GFO_IDH_MocA"/>
    <property type="match status" value="1"/>
</dbReference>
<feature type="domain" description="Gfo/Idh/MocA-like oxidoreductase N-terminal" evidence="1">
    <location>
        <begin position="4"/>
        <end position="123"/>
    </location>
</feature>
<protein>
    <submittedName>
        <fullName evidence="3">Gfo/Idh/MocA family oxidoreductase</fullName>
    </submittedName>
</protein>
<dbReference type="EMBL" id="SMKR01000023">
    <property type="protein sequence ID" value="TDD28269.1"/>
    <property type="molecule type" value="Genomic_DNA"/>
</dbReference>
<dbReference type="InterPro" id="IPR051450">
    <property type="entry name" value="Gfo/Idh/MocA_Oxidoreductases"/>
</dbReference>
<organism evidence="3 4">
    <name type="scientific">Kribbella turkmenica</name>
    <dbReference type="NCBI Taxonomy" id="2530375"/>
    <lineage>
        <taxon>Bacteria</taxon>
        <taxon>Bacillati</taxon>
        <taxon>Actinomycetota</taxon>
        <taxon>Actinomycetes</taxon>
        <taxon>Propionibacteriales</taxon>
        <taxon>Kribbellaceae</taxon>
        <taxon>Kribbella</taxon>
    </lineage>
</organism>
<dbReference type="PANTHER" id="PTHR43377">
    <property type="entry name" value="BILIVERDIN REDUCTASE A"/>
    <property type="match status" value="1"/>
</dbReference>
<dbReference type="PANTHER" id="PTHR43377:SF1">
    <property type="entry name" value="BILIVERDIN REDUCTASE A"/>
    <property type="match status" value="1"/>
</dbReference>
<dbReference type="Pfam" id="PF22725">
    <property type="entry name" value="GFO_IDH_MocA_C3"/>
    <property type="match status" value="1"/>
</dbReference>
<comment type="caution">
    <text evidence="3">The sequence shown here is derived from an EMBL/GenBank/DDBJ whole genome shotgun (WGS) entry which is preliminary data.</text>
</comment>
<dbReference type="RefSeq" id="WP_132317734.1">
    <property type="nucleotide sequence ID" value="NZ_SMKR01000023.1"/>
</dbReference>
<gene>
    <name evidence="3" type="ORF">E1218_07700</name>
</gene>
<dbReference type="InterPro" id="IPR055170">
    <property type="entry name" value="GFO_IDH_MocA-like_dom"/>
</dbReference>
<name>A0A4R4XCV0_9ACTN</name>
<evidence type="ECO:0000313" key="3">
    <source>
        <dbReference type="EMBL" id="TDD28269.1"/>
    </source>
</evidence>
<proteinExistence type="predicted"/>
<dbReference type="InterPro" id="IPR000683">
    <property type="entry name" value="Gfo/Idh/MocA-like_OxRdtase_N"/>
</dbReference>
<dbReference type="SUPFAM" id="SSF55347">
    <property type="entry name" value="Glyceraldehyde-3-phosphate dehydrogenase-like, C-terminal domain"/>
    <property type="match status" value="1"/>
</dbReference>
<dbReference type="Gene3D" id="3.40.50.720">
    <property type="entry name" value="NAD(P)-binding Rossmann-like Domain"/>
    <property type="match status" value="1"/>
</dbReference>
<keyword evidence="4" id="KW-1185">Reference proteome</keyword>
<dbReference type="Proteomes" id="UP000295172">
    <property type="component" value="Unassembled WGS sequence"/>
</dbReference>
<dbReference type="InterPro" id="IPR036291">
    <property type="entry name" value="NAD(P)-bd_dom_sf"/>
</dbReference>
<evidence type="ECO:0000259" key="1">
    <source>
        <dbReference type="Pfam" id="PF01408"/>
    </source>
</evidence>
<evidence type="ECO:0000259" key="2">
    <source>
        <dbReference type="Pfam" id="PF22725"/>
    </source>
</evidence>
<dbReference type="AlphaFoldDB" id="A0A4R4XCV0"/>
<feature type="domain" description="GFO/IDH/MocA-like oxidoreductase" evidence="2">
    <location>
        <begin position="132"/>
        <end position="256"/>
    </location>
</feature>
<dbReference type="Gene3D" id="3.30.360.10">
    <property type="entry name" value="Dihydrodipicolinate Reductase, domain 2"/>
    <property type="match status" value="1"/>
</dbReference>
<dbReference type="OrthoDB" id="9815825at2"/>